<evidence type="ECO:0000313" key="8">
    <source>
        <dbReference type="EMBL" id="RDI49395.1"/>
    </source>
</evidence>
<dbReference type="Gene3D" id="3.30.300.30">
    <property type="match status" value="1"/>
</dbReference>
<feature type="domain" description="AMP-dependent synthetase/ligase" evidence="5">
    <location>
        <begin position="92"/>
        <end position="514"/>
    </location>
</feature>
<organism evidence="8 9">
    <name type="scientific">Nocardia mexicana</name>
    <dbReference type="NCBI Taxonomy" id="279262"/>
    <lineage>
        <taxon>Bacteria</taxon>
        <taxon>Bacillati</taxon>
        <taxon>Actinomycetota</taxon>
        <taxon>Actinomycetes</taxon>
        <taxon>Mycobacteriales</taxon>
        <taxon>Nocardiaceae</taxon>
        <taxon>Nocardia</taxon>
    </lineage>
</organism>
<dbReference type="InterPro" id="IPR000873">
    <property type="entry name" value="AMP-dep_synth/lig_dom"/>
</dbReference>
<evidence type="ECO:0000259" key="6">
    <source>
        <dbReference type="Pfam" id="PF13193"/>
    </source>
</evidence>
<evidence type="ECO:0000256" key="4">
    <source>
        <dbReference type="ARBA" id="ARBA00022840"/>
    </source>
</evidence>
<evidence type="ECO:0000313" key="9">
    <source>
        <dbReference type="Proteomes" id="UP000255355"/>
    </source>
</evidence>
<evidence type="ECO:0000256" key="2">
    <source>
        <dbReference type="ARBA" id="ARBA00022598"/>
    </source>
</evidence>
<dbReference type="Pfam" id="PF00501">
    <property type="entry name" value="AMP-binding"/>
    <property type="match status" value="1"/>
</dbReference>
<dbReference type="SUPFAM" id="SSF56801">
    <property type="entry name" value="Acetyl-CoA synthetase-like"/>
    <property type="match status" value="1"/>
</dbReference>
<feature type="domain" description="AMP-binding enzyme C-terminal" evidence="6">
    <location>
        <begin position="581"/>
        <end position="656"/>
    </location>
</feature>
<evidence type="ECO:0000256" key="1">
    <source>
        <dbReference type="ARBA" id="ARBA00006432"/>
    </source>
</evidence>
<keyword evidence="2" id="KW-0436">Ligase</keyword>
<dbReference type="InterPro" id="IPR005914">
    <property type="entry name" value="Acac_CoA_synth"/>
</dbReference>
<dbReference type="AlphaFoldDB" id="A0A370H0G6"/>
<evidence type="ECO:0000259" key="5">
    <source>
        <dbReference type="Pfam" id="PF00501"/>
    </source>
</evidence>
<dbReference type="STRING" id="1210089.GCA_001613165_06958"/>
<feature type="domain" description="Acetyl-coenzyme A synthetase N-terminal" evidence="7">
    <location>
        <begin position="36"/>
        <end position="89"/>
    </location>
</feature>
<dbReference type="NCBIfam" id="NF002937">
    <property type="entry name" value="PRK03584.1"/>
    <property type="match status" value="1"/>
</dbReference>
<dbReference type="Proteomes" id="UP000255355">
    <property type="component" value="Unassembled WGS sequence"/>
</dbReference>
<dbReference type="PANTHER" id="PTHR42921">
    <property type="entry name" value="ACETOACETYL-COA SYNTHETASE"/>
    <property type="match status" value="1"/>
</dbReference>
<dbReference type="GO" id="GO:0030729">
    <property type="term" value="F:acetoacetate-CoA ligase activity"/>
    <property type="evidence" value="ECO:0007669"/>
    <property type="project" value="InterPro"/>
</dbReference>
<keyword evidence="3" id="KW-0547">Nucleotide-binding</keyword>
<dbReference type="NCBIfam" id="TIGR01217">
    <property type="entry name" value="ac_ac_CoA_syn"/>
    <property type="match status" value="1"/>
</dbReference>
<dbReference type="InterPro" id="IPR042099">
    <property type="entry name" value="ANL_N_sf"/>
</dbReference>
<dbReference type="InterPro" id="IPR020845">
    <property type="entry name" value="AMP-binding_CS"/>
</dbReference>
<protein>
    <submittedName>
        <fullName evidence="8">Acetoacetyl-CoA synthetase</fullName>
    </submittedName>
</protein>
<dbReference type="GO" id="GO:0006629">
    <property type="term" value="P:lipid metabolic process"/>
    <property type="evidence" value="ECO:0007669"/>
    <property type="project" value="InterPro"/>
</dbReference>
<dbReference type="OrthoDB" id="9803968at2"/>
<dbReference type="RefSeq" id="WP_068029859.1">
    <property type="nucleotide sequence ID" value="NZ_QQAZ01000007.1"/>
</dbReference>
<evidence type="ECO:0000259" key="7">
    <source>
        <dbReference type="Pfam" id="PF16177"/>
    </source>
</evidence>
<reference evidence="8 9" key="1">
    <citation type="submission" date="2018-07" db="EMBL/GenBank/DDBJ databases">
        <title>Genomic Encyclopedia of Type Strains, Phase IV (KMG-IV): sequencing the most valuable type-strain genomes for metagenomic binning, comparative biology and taxonomic classification.</title>
        <authorList>
            <person name="Goeker M."/>
        </authorList>
    </citation>
    <scope>NUCLEOTIDE SEQUENCE [LARGE SCALE GENOMIC DNA]</scope>
    <source>
        <strain evidence="8 9">DSM 44952</strain>
    </source>
</reference>
<comment type="similarity">
    <text evidence="1">Belongs to the ATP-dependent AMP-binding enzyme family.</text>
</comment>
<dbReference type="Pfam" id="PF13193">
    <property type="entry name" value="AMP-binding_C"/>
    <property type="match status" value="1"/>
</dbReference>
<keyword evidence="4" id="KW-0067">ATP-binding</keyword>
<dbReference type="Gene3D" id="3.40.50.12780">
    <property type="entry name" value="N-terminal domain of ligase-like"/>
    <property type="match status" value="1"/>
</dbReference>
<evidence type="ECO:0000256" key="3">
    <source>
        <dbReference type="ARBA" id="ARBA00022741"/>
    </source>
</evidence>
<dbReference type="InterPro" id="IPR025110">
    <property type="entry name" value="AMP-bd_C"/>
</dbReference>
<dbReference type="PROSITE" id="PS00455">
    <property type="entry name" value="AMP_BINDING"/>
    <property type="match status" value="1"/>
</dbReference>
<dbReference type="PANTHER" id="PTHR42921:SF1">
    <property type="entry name" value="ACETOACETYL-COA SYNTHETASE"/>
    <property type="match status" value="1"/>
</dbReference>
<comment type="caution">
    <text evidence="8">The sequence shown here is derived from an EMBL/GenBank/DDBJ whole genome shotgun (WGS) entry which is preliminary data.</text>
</comment>
<keyword evidence="9" id="KW-1185">Reference proteome</keyword>
<name>A0A370H0G6_9NOCA</name>
<accession>A0A370H0G6</accession>
<dbReference type="EMBL" id="QQAZ01000007">
    <property type="protein sequence ID" value="RDI49395.1"/>
    <property type="molecule type" value="Genomic_DNA"/>
</dbReference>
<dbReference type="GO" id="GO:0005524">
    <property type="term" value="F:ATP binding"/>
    <property type="evidence" value="ECO:0007669"/>
    <property type="project" value="UniProtKB-KW"/>
</dbReference>
<gene>
    <name evidence="8" type="ORF">DFR68_107523</name>
</gene>
<dbReference type="Pfam" id="PF16177">
    <property type="entry name" value="ACAS_N"/>
    <property type="match status" value="1"/>
</dbReference>
<proteinExistence type="inferred from homology"/>
<dbReference type="InterPro" id="IPR032387">
    <property type="entry name" value="ACAS_N"/>
</dbReference>
<sequence length="708" mass="76412">MVQAQWVPGEDDVRGARVSDFARFVTGRNGLEFADYHALWRWSVDDLEGFWGSVWEYFGLGSTPERVLTSTDMPGAQWFPDSRLNYVEQVVRQARGDRPAILSVCEGGDTVEISWAELLGRTAAFARTLRELGVGQGDRVAGYLPNIPEAVIAFLATASLGAVWSACGQDYSAKAALDRLGQLEPVVLVTADGYRYGGKVHDKQDEIAALRAGIPGLRAVVLVRRAGDRMPLCAPAEGVADGDPVPADSIGRSGAVAVPEVQGDSAAGFHAMNGEAWRSGEPLLLDWARAGAPDGSDVDVVPVPFDHPLWVLYSSGTTGLPKGIVHGHGGVLLEHLKAVALQSDIGRDDTFFWYTSPSWMMWNFQVAGLLVGATIVCYDGSPSYPNPDTLWDLAARTRATVLGTSPGYVLACMKADANPRRDFDLTRIRTVGITGSSLPPESSLWLGHNIGDHVQVSSLSGGTDVVSAFFGGAPTVPVWPGELSAPYLGAAVAAFDDAGNRVQGEVGELVVTKPLPSMPVRFWNDPDGSRYRGAYFDTFPGVWRHGDWITVTDRGSIVVHGRSDSTLNRHGIRMGSADIYQAVERLPEVAEALVIGVEQSGGGYWMPLFVVLAEGAELTDELRRRINDAVRTEVSPRHVPDEIIEAPGIPHTRTGKRLEVPVKRLLQGADPDRVVDRSAVDDPALLDWYAERRPATALSAASSWRRPP</sequence>
<dbReference type="InterPro" id="IPR045851">
    <property type="entry name" value="AMP-bd_C_sf"/>
</dbReference>